<evidence type="ECO:0000259" key="1">
    <source>
        <dbReference type="Pfam" id="PF10727"/>
    </source>
</evidence>
<dbReference type="Gene3D" id="1.10.1040.20">
    <property type="entry name" value="ProC-like, C-terminal domain"/>
    <property type="match status" value="1"/>
</dbReference>
<dbReference type="InterPro" id="IPR018931">
    <property type="entry name" value="DUF2520"/>
</dbReference>
<dbReference type="Proteomes" id="UP000004923">
    <property type="component" value="Unassembled WGS sequence"/>
</dbReference>
<dbReference type="SUPFAM" id="SSF48179">
    <property type="entry name" value="6-phosphogluconate dehydrogenase C-terminal domain-like"/>
    <property type="match status" value="1"/>
</dbReference>
<dbReference type="AlphaFoldDB" id="E8LF48"/>
<dbReference type="Pfam" id="PF10727">
    <property type="entry name" value="Rossmann-like"/>
    <property type="match status" value="1"/>
</dbReference>
<dbReference type="PANTHER" id="PTHR40459:SF1">
    <property type="entry name" value="CONSERVED HYPOTHETICAL ALANINE AND LEUCINE RICH PROTEIN"/>
    <property type="match status" value="1"/>
</dbReference>
<evidence type="ECO:0000313" key="4">
    <source>
        <dbReference type="Proteomes" id="UP000004923"/>
    </source>
</evidence>
<feature type="domain" description="Putative oxidoreductase/dehydrogenase Rossmann-like" evidence="1">
    <location>
        <begin position="29"/>
        <end position="144"/>
    </location>
</feature>
<dbReference type="EMBL" id="AEVN01000070">
    <property type="protein sequence ID" value="EFY04534.1"/>
    <property type="molecule type" value="Genomic_DNA"/>
</dbReference>
<keyword evidence="4" id="KW-1185">Reference proteome</keyword>
<dbReference type="HOGENOM" id="CLU_055635_1_0_9"/>
<name>E8LF48_9FIRM</name>
<dbReference type="InterPro" id="IPR037108">
    <property type="entry name" value="TM1727-like_C_sf"/>
</dbReference>
<comment type="caution">
    <text evidence="3">The sequence shown here is derived from an EMBL/GenBank/DDBJ whole genome shotgun (WGS) entry which is preliminary data.</text>
</comment>
<dbReference type="SUPFAM" id="SSF51735">
    <property type="entry name" value="NAD(P)-binding Rossmann-fold domains"/>
    <property type="match status" value="1"/>
</dbReference>
<organism evidence="3 4">
    <name type="scientific">Phascolarctobacterium succinatutens YIT 12067</name>
    <dbReference type="NCBI Taxonomy" id="626939"/>
    <lineage>
        <taxon>Bacteria</taxon>
        <taxon>Bacillati</taxon>
        <taxon>Bacillota</taxon>
        <taxon>Negativicutes</taxon>
        <taxon>Acidaminococcales</taxon>
        <taxon>Acidaminococcaceae</taxon>
        <taxon>Phascolarctobacterium</taxon>
    </lineage>
</organism>
<dbReference type="Pfam" id="PF10728">
    <property type="entry name" value="DUF2520"/>
    <property type="match status" value="1"/>
</dbReference>
<dbReference type="InterPro" id="IPR008927">
    <property type="entry name" value="6-PGluconate_DH-like_C_sf"/>
</dbReference>
<dbReference type="InterPro" id="IPR036291">
    <property type="entry name" value="NAD(P)-bd_dom_sf"/>
</dbReference>
<gene>
    <name evidence="3" type="ORF">HMPREF9443_01483</name>
</gene>
<accession>E8LF48</accession>
<sequence length="312" mass="32340">MRFFICFGINRQFHSLEFAQRLLWSEGRAILKVGIIGGGRVGSRLAASLREAGVLVGITAASEQHSAQLAQQFGVPTTDNAKLWQAADVLLLTVPDRLIGTVAEELAQSVTPAAKVVLHVSGSVGLEPLAPLAQLGAHVGSLHPLQSFAGGNTKLAGVYMALDGDSEAQDAGKKLVELFGGKAFSVPAEERAAYHAAACICSNYAVAVEAMAAQLMARWTGSNEAAWEALLPLFKGTAANLQATQNPAAVLTGPIARGDVSTVAKHLAALPADVIPAYCSLGLATTSLALANGTIDENAADELRNLLGGYYG</sequence>
<reference evidence="3 4" key="1">
    <citation type="submission" date="2011-01" db="EMBL/GenBank/DDBJ databases">
        <authorList>
            <person name="Weinstock G."/>
            <person name="Sodergren E."/>
            <person name="Clifton S."/>
            <person name="Fulton L."/>
            <person name="Fulton B."/>
            <person name="Courtney L."/>
            <person name="Fronick C."/>
            <person name="Harrison M."/>
            <person name="Strong C."/>
            <person name="Farmer C."/>
            <person name="Delahaunty K."/>
            <person name="Markovic C."/>
            <person name="Hall O."/>
            <person name="Minx P."/>
            <person name="Tomlinson C."/>
            <person name="Mitreva M."/>
            <person name="Hou S."/>
            <person name="Chen J."/>
            <person name="Wollam A."/>
            <person name="Pepin K.H."/>
            <person name="Johnson M."/>
            <person name="Bhonagiri V."/>
            <person name="Zhang X."/>
            <person name="Suruliraj S."/>
            <person name="Warren W."/>
            <person name="Chinwalla A."/>
            <person name="Mardis E.R."/>
            <person name="Wilson R.K."/>
        </authorList>
    </citation>
    <scope>NUCLEOTIDE SEQUENCE [LARGE SCALE GENOMIC DNA]</scope>
    <source>
        <strain evidence="3 4">YIT 12067</strain>
    </source>
</reference>
<dbReference type="OrthoDB" id="9810755at2"/>
<protein>
    <submittedName>
        <fullName evidence="3">Putative pyrroline-5-carboxylate reductase</fullName>
    </submittedName>
</protein>
<feature type="domain" description="DUF2520" evidence="2">
    <location>
        <begin position="159"/>
        <end position="284"/>
    </location>
</feature>
<dbReference type="Gene3D" id="3.40.50.720">
    <property type="entry name" value="NAD(P)-binding Rossmann-like Domain"/>
    <property type="match status" value="1"/>
</dbReference>
<proteinExistence type="predicted"/>
<dbReference type="eggNOG" id="COG5495">
    <property type="taxonomic scope" value="Bacteria"/>
</dbReference>
<dbReference type="PANTHER" id="PTHR40459">
    <property type="entry name" value="CONSERVED HYPOTHETICAL ALANINE AND LEUCINE RICH PROTEIN"/>
    <property type="match status" value="1"/>
</dbReference>
<evidence type="ECO:0000313" key="3">
    <source>
        <dbReference type="EMBL" id="EFY04534.1"/>
    </source>
</evidence>
<evidence type="ECO:0000259" key="2">
    <source>
        <dbReference type="Pfam" id="PF10728"/>
    </source>
</evidence>
<dbReference type="InterPro" id="IPR019665">
    <property type="entry name" value="OxRdtase/DH_put_Rossmann_dom"/>
</dbReference>